<protein>
    <submittedName>
        <fullName evidence="2">Protease complex subunit PrcB family protein</fullName>
    </submittedName>
</protein>
<reference evidence="2" key="2">
    <citation type="journal article" date="2021" name="PeerJ">
        <title>Extensive microbial diversity within the chicken gut microbiome revealed by metagenomics and culture.</title>
        <authorList>
            <person name="Gilroy R."/>
            <person name="Ravi A."/>
            <person name="Getino M."/>
            <person name="Pursley I."/>
            <person name="Horton D.L."/>
            <person name="Alikhan N.F."/>
            <person name="Baker D."/>
            <person name="Gharbi K."/>
            <person name="Hall N."/>
            <person name="Watson M."/>
            <person name="Adriaenssens E.M."/>
            <person name="Foster-Nyarko E."/>
            <person name="Jarju S."/>
            <person name="Secka A."/>
            <person name="Antonio M."/>
            <person name="Oren A."/>
            <person name="Chaudhuri R.R."/>
            <person name="La Ragione R."/>
            <person name="Hildebrand F."/>
            <person name="Pallen M.J."/>
        </authorList>
    </citation>
    <scope>NUCLEOTIDE SEQUENCE</scope>
    <source>
        <strain evidence="2">ChiSjej5B23-6657</strain>
    </source>
</reference>
<dbReference type="GO" id="GO:0008233">
    <property type="term" value="F:peptidase activity"/>
    <property type="evidence" value="ECO:0007669"/>
    <property type="project" value="UniProtKB-KW"/>
</dbReference>
<dbReference type="EMBL" id="DVHM01000048">
    <property type="protein sequence ID" value="HIR70247.1"/>
    <property type="molecule type" value="Genomic_DNA"/>
</dbReference>
<dbReference type="InterPro" id="IPR025748">
    <property type="entry name" value="PrcB_C_dom"/>
</dbReference>
<sequence>MRGKGRIGGRLFWALFLPVVLCLAGGCGSPDMKKLRDVEFTVVAEQDIPPELAEAIEERKAEEFQFIYQSGEDLYIAKGYGRQKTSGYSIQAKELYLTKDCLVFDTELTGPGEGQKVQETATYPYVVVKTEYMEKNVIFQ</sequence>
<dbReference type="Pfam" id="PF14343">
    <property type="entry name" value="PrcB_C"/>
    <property type="match status" value="1"/>
</dbReference>
<comment type="caution">
    <text evidence="2">The sequence shown here is derived from an EMBL/GenBank/DDBJ whole genome shotgun (WGS) entry which is preliminary data.</text>
</comment>
<reference evidence="2" key="1">
    <citation type="submission" date="2020-10" db="EMBL/GenBank/DDBJ databases">
        <authorList>
            <person name="Gilroy R."/>
        </authorList>
    </citation>
    <scope>NUCLEOTIDE SEQUENCE</scope>
    <source>
        <strain evidence="2">ChiSjej5B23-6657</strain>
    </source>
</reference>
<dbReference type="PROSITE" id="PS51257">
    <property type="entry name" value="PROKAR_LIPOPROTEIN"/>
    <property type="match status" value="1"/>
</dbReference>
<evidence type="ECO:0000313" key="3">
    <source>
        <dbReference type="Proteomes" id="UP000823912"/>
    </source>
</evidence>
<name>A0A9D1JAB3_9FIRM</name>
<dbReference type="Proteomes" id="UP000823912">
    <property type="component" value="Unassembled WGS sequence"/>
</dbReference>
<keyword evidence="2" id="KW-0645">Protease</keyword>
<gene>
    <name evidence="2" type="ORF">IAA55_03075</name>
</gene>
<dbReference type="GO" id="GO:0006508">
    <property type="term" value="P:proteolysis"/>
    <property type="evidence" value="ECO:0007669"/>
    <property type="project" value="UniProtKB-KW"/>
</dbReference>
<proteinExistence type="predicted"/>
<accession>A0A9D1JAB3</accession>
<evidence type="ECO:0000313" key="2">
    <source>
        <dbReference type="EMBL" id="HIR70247.1"/>
    </source>
</evidence>
<dbReference type="AlphaFoldDB" id="A0A9D1JAB3"/>
<evidence type="ECO:0000259" key="1">
    <source>
        <dbReference type="Pfam" id="PF14343"/>
    </source>
</evidence>
<feature type="domain" description="PrcB C-terminal" evidence="1">
    <location>
        <begin position="74"/>
        <end position="131"/>
    </location>
</feature>
<keyword evidence="2" id="KW-0378">Hydrolase</keyword>
<organism evidence="2 3">
    <name type="scientific">Candidatus Pullilachnospira gallistercoris</name>
    <dbReference type="NCBI Taxonomy" id="2840911"/>
    <lineage>
        <taxon>Bacteria</taxon>
        <taxon>Bacillati</taxon>
        <taxon>Bacillota</taxon>
        <taxon>Clostridia</taxon>
        <taxon>Lachnospirales</taxon>
        <taxon>Lachnospiraceae</taxon>
        <taxon>Lachnospiraceae incertae sedis</taxon>
        <taxon>Candidatus Pullilachnospira</taxon>
    </lineage>
</organism>